<dbReference type="GO" id="GO:0006508">
    <property type="term" value="P:proteolysis"/>
    <property type="evidence" value="ECO:0007669"/>
    <property type="project" value="UniProtKB-KW"/>
</dbReference>
<evidence type="ECO:0000256" key="2">
    <source>
        <dbReference type="ARBA" id="ARBA00004613"/>
    </source>
</evidence>
<keyword evidence="11" id="KW-0865">Zymogen</keyword>
<evidence type="ECO:0000256" key="3">
    <source>
        <dbReference type="ARBA" id="ARBA00006006"/>
    </source>
</evidence>
<comment type="subcellular location">
    <subcellularLocation>
        <location evidence="2">Secreted</location>
    </subcellularLocation>
</comment>
<dbReference type="EMBL" id="MF535413">
    <property type="protein sequence ID" value="ATB19409.1"/>
    <property type="molecule type" value="Genomic_DNA"/>
</dbReference>
<keyword evidence="6" id="KW-0479">Metal-binding</keyword>
<dbReference type="Pfam" id="PF02128">
    <property type="entry name" value="Peptidase_M36"/>
    <property type="match status" value="1"/>
</dbReference>
<evidence type="ECO:0000256" key="4">
    <source>
        <dbReference type="ARBA" id="ARBA00022525"/>
    </source>
</evidence>
<keyword evidence="8" id="KW-0378">Hydrolase</keyword>
<organism evidence="15">
    <name type="scientific">Flavobacterium columnare</name>
    <dbReference type="NCBI Taxonomy" id="996"/>
    <lineage>
        <taxon>Bacteria</taxon>
        <taxon>Pseudomonadati</taxon>
        <taxon>Bacteroidota</taxon>
        <taxon>Flavobacteriia</taxon>
        <taxon>Flavobacteriales</taxon>
        <taxon>Flavobacteriaceae</taxon>
        <taxon>Flavobacterium</taxon>
    </lineage>
</organism>
<feature type="domain" description="Secretion system C-terminal sorting" evidence="14">
    <location>
        <begin position="836"/>
        <end position="908"/>
    </location>
</feature>
<dbReference type="GO" id="GO:0005615">
    <property type="term" value="C:extracellular space"/>
    <property type="evidence" value="ECO:0007669"/>
    <property type="project" value="InterPro"/>
</dbReference>
<name>A0A290DG53_9FLAO</name>
<feature type="domain" description="PA" evidence="13">
    <location>
        <begin position="500"/>
        <end position="573"/>
    </location>
</feature>
<dbReference type="InterPro" id="IPR026444">
    <property type="entry name" value="Secre_tail"/>
</dbReference>
<feature type="chain" id="PRO_5012154451" evidence="12">
    <location>
        <begin position="19"/>
        <end position="910"/>
    </location>
</feature>
<comment type="similarity">
    <text evidence="3">Belongs to the peptidase M36 family.</text>
</comment>
<proteinExistence type="inferred from homology"/>
<keyword evidence="10 15" id="KW-0482">Metalloprotease</keyword>
<comment type="cofactor">
    <cofactor evidence="1">
        <name>Zn(2+)</name>
        <dbReference type="ChEBI" id="CHEBI:29105"/>
    </cofactor>
</comment>
<keyword evidence="5 15" id="KW-0645">Protease</keyword>
<dbReference type="InterPro" id="IPR050371">
    <property type="entry name" value="Fungal_virulence_M36"/>
</dbReference>
<feature type="signal peptide" evidence="12">
    <location>
        <begin position="1"/>
        <end position="18"/>
    </location>
</feature>
<evidence type="ECO:0000259" key="13">
    <source>
        <dbReference type="Pfam" id="PF02225"/>
    </source>
</evidence>
<dbReference type="Pfam" id="PF02225">
    <property type="entry name" value="PA"/>
    <property type="match status" value="1"/>
</dbReference>
<evidence type="ECO:0000256" key="10">
    <source>
        <dbReference type="ARBA" id="ARBA00023049"/>
    </source>
</evidence>
<evidence type="ECO:0000259" key="14">
    <source>
        <dbReference type="Pfam" id="PF18962"/>
    </source>
</evidence>
<dbReference type="GO" id="GO:0004222">
    <property type="term" value="F:metalloendopeptidase activity"/>
    <property type="evidence" value="ECO:0007669"/>
    <property type="project" value="InterPro"/>
</dbReference>
<dbReference type="SUPFAM" id="SSF55486">
    <property type="entry name" value="Metalloproteases ('zincins'), catalytic domain"/>
    <property type="match status" value="1"/>
</dbReference>
<dbReference type="Gene3D" id="2.60.40.3080">
    <property type="match status" value="1"/>
</dbReference>
<dbReference type="Pfam" id="PF18962">
    <property type="entry name" value="Por_Secre_tail"/>
    <property type="match status" value="1"/>
</dbReference>
<dbReference type="Gene3D" id="3.10.170.10">
    <property type="match status" value="1"/>
</dbReference>
<evidence type="ECO:0000256" key="8">
    <source>
        <dbReference type="ARBA" id="ARBA00022801"/>
    </source>
</evidence>
<dbReference type="Gene3D" id="3.50.30.30">
    <property type="match status" value="1"/>
</dbReference>
<reference evidence="15" key="1">
    <citation type="submission" date="2017-07" db="EMBL/GenBank/DDBJ databases">
        <title>The type IX secretion system is required for virulence of the fish pathogen Flavobacterium columnare.</title>
        <authorList>
            <person name="Li N."/>
            <person name="Zhu Y."/>
            <person name="LaFrentz B.R."/>
            <person name="Evenhuis J.P."/>
            <person name="Hunnicutt D.H."/>
            <person name="Conrad R.A."/>
            <person name="Barbier P."/>
            <person name="Gullstrand C.W."/>
            <person name="Roets J.E."/>
            <person name="Powers J.L."/>
            <person name="Kulkarni S.S."/>
            <person name="Erbes D.H."/>
            <person name="Garcia J.C."/>
            <person name="Nie P."/>
            <person name="McBride M.J."/>
        </authorList>
    </citation>
    <scope>NUCLEOTIDE SEQUENCE</scope>
    <source>
        <strain evidence="15">IA-S-4</strain>
    </source>
</reference>
<keyword evidence="7 12" id="KW-0732">Signal</keyword>
<dbReference type="PANTHER" id="PTHR33478:SF1">
    <property type="entry name" value="EXTRACELLULAR METALLOPROTEINASE MEP"/>
    <property type="match status" value="1"/>
</dbReference>
<dbReference type="CDD" id="cd04818">
    <property type="entry name" value="PA_subtilisin_1"/>
    <property type="match status" value="1"/>
</dbReference>
<protein>
    <submittedName>
        <fullName evidence="15">Zinc-dependent metalloprotease M36 fungalysin family</fullName>
    </submittedName>
</protein>
<dbReference type="InterPro" id="IPR027268">
    <property type="entry name" value="Peptidase_M4/M1_CTD_sf"/>
</dbReference>
<dbReference type="GO" id="GO:0008270">
    <property type="term" value="F:zinc ion binding"/>
    <property type="evidence" value="ECO:0007669"/>
    <property type="project" value="InterPro"/>
</dbReference>
<dbReference type="CDD" id="cd09596">
    <property type="entry name" value="M36"/>
    <property type="match status" value="1"/>
</dbReference>
<evidence type="ECO:0000256" key="1">
    <source>
        <dbReference type="ARBA" id="ARBA00001947"/>
    </source>
</evidence>
<evidence type="ECO:0000256" key="12">
    <source>
        <dbReference type="SAM" id="SignalP"/>
    </source>
</evidence>
<evidence type="ECO:0000256" key="5">
    <source>
        <dbReference type="ARBA" id="ARBA00022670"/>
    </source>
</evidence>
<evidence type="ECO:0000313" key="15">
    <source>
        <dbReference type="EMBL" id="ATB19409.1"/>
    </source>
</evidence>
<dbReference type="NCBIfam" id="TIGR04183">
    <property type="entry name" value="Por_Secre_tail"/>
    <property type="match status" value="1"/>
</dbReference>
<dbReference type="Gene3D" id="1.10.390.10">
    <property type="entry name" value="Neutral Protease Domain 2"/>
    <property type="match status" value="1"/>
</dbReference>
<dbReference type="PANTHER" id="PTHR33478">
    <property type="entry name" value="EXTRACELLULAR METALLOPROTEINASE MEP"/>
    <property type="match status" value="1"/>
</dbReference>
<evidence type="ECO:0000256" key="11">
    <source>
        <dbReference type="ARBA" id="ARBA00023145"/>
    </source>
</evidence>
<dbReference type="AlphaFoldDB" id="A0A290DG53"/>
<keyword evidence="4" id="KW-0964">Secreted</keyword>
<keyword evidence="9" id="KW-0862">Zinc</keyword>
<evidence type="ECO:0000256" key="7">
    <source>
        <dbReference type="ARBA" id="ARBA00022729"/>
    </source>
</evidence>
<dbReference type="SUPFAM" id="SSF52025">
    <property type="entry name" value="PA domain"/>
    <property type="match status" value="1"/>
</dbReference>
<evidence type="ECO:0000256" key="6">
    <source>
        <dbReference type="ARBA" id="ARBA00022723"/>
    </source>
</evidence>
<dbReference type="InterPro" id="IPR001842">
    <property type="entry name" value="Peptidase_M36"/>
</dbReference>
<dbReference type="InterPro" id="IPR046450">
    <property type="entry name" value="PA_dom_sf"/>
</dbReference>
<accession>A0A290DG53</accession>
<evidence type="ECO:0000256" key="9">
    <source>
        <dbReference type="ARBA" id="ARBA00022833"/>
    </source>
</evidence>
<sequence>MIKKLPFLLFLFSGIALSQSNIDLIKKHLKASSSQSKMSQNEIDNLIIFDEFTTTSNNFVCHVKQTQNGIPIYNVDSNFIIDKTGKVSGKLKSIPNFIDNAKKRTQKIDLNTALIKALTSTNDVAPKYSLNKLENNRFRLENTQNKEENISGQLTYFLTDKNELKLTYFFEYYSKNGEKNLWNIFINAETGDLIQKLNNTLKCSFHKEHHYSTNNHTFLFKEENLSRLALLPSGTTNYKVIPWNYESPNHYKEAFPTNTEGRTIVTNPESTTPLAPLTLAASPNGWHNNNSTIGTTTNSTKFDYTRGNNVFAYSDITNSDPSIASINTYTNSSSGVYPDLTFDHPYSGLSNSPINEIHAATTNLFYMNNIMHDLWYQYGFNESNKNFQDKNYGRGGIQNDYVLAQSQDASQNGSPSYNNANFSTPSDGNNPKMQMYLWQHPVPIKVQITNGSLAGQTYNAIDNEFTSGHIELPITPNNLSGELILLNDATTNNTTNPDVYDGCSTATNIVTGKIAVVRRGNCSFSSKAITAQNAGAKALIVINNTFSELELGGGDAAVKIPVIGLSKTDGDELIKVLTTEGSVSAIFENKNNIYADGDFDNGIIAHEYGHGISTRLSGNCLNSSEQMGEGWSDWFWLMMQIKAGDKGSDKKSIGTFTNNLPTNGKGIRKYPYTTDMTSNPYTYADLNKMWYPDPISKTEKINVHAIGTVWATILWDLTWAYINKYGYDSNIYNGTGGNNKIMKIVLDAIKIDGCSPSFITGRDAILAADQAATGGQNYELIWRVFARRGVGYSASSGASNTGVAGIKDNPTSLHTDLPPNILLSDTDFVSNDLINIYPNPSNGLINISFDRSIDHSILRVNDINGRIVYSEELNNTSDLKTINLDSLQKGFYILNIQGQNIRFTQKILLE</sequence>
<dbReference type="InterPro" id="IPR003137">
    <property type="entry name" value="PA_domain"/>
</dbReference>